<reference evidence="1" key="1">
    <citation type="journal article" date="2014" name="Front. Microbiol.">
        <title>High frequency of phylogenetically diverse reductive dehalogenase-homologous genes in deep subseafloor sedimentary metagenomes.</title>
        <authorList>
            <person name="Kawai M."/>
            <person name="Futagami T."/>
            <person name="Toyoda A."/>
            <person name="Takaki Y."/>
            <person name="Nishi S."/>
            <person name="Hori S."/>
            <person name="Arai W."/>
            <person name="Tsubouchi T."/>
            <person name="Morono Y."/>
            <person name="Uchiyama I."/>
            <person name="Ito T."/>
            <person name="Fujiyama A."/>
            <person name="Inagaki F."/>
            <person name="Takami H."/>
        </authorList>
    </citation>
    <scope>NUCLEOTIDE SEQUENCE</scope>
    <source>
        <strain evidence="1">Expedition CK06-06</strain>
    </source>
</reference>
<name>X1MXH2_9ZZZZ</name>
<protein>
    <recommendedName>
        <fullName evidence="2">IPT/TIG domain-containing protein</fullName>
    </recommendedName>
</protein>
<evidence type="ECO:0000313" key="1">
    <source>
        <dbReference type="EMBL" id="GAI11049.1"/>
    </source>
</evidence>
<accession>X1MXH2</accession>
<dbReference type="AlphaFoldDB" id="X1MXH2"/>
<feature type="non-terminal residue" evidence="1">
    <location>
        <position position="1"/>
    </location>
</feature>
<comment type="caution">
    <text evidence="1">The sequence shown here is derived from an EMBL/GenBank/DDBJ whole genome shotgun (WGS) entry which is preliminary data.</text>
</comment>
<dbReference type="InterPro" id="IPR013783">
    <property type="entry name" value="Ig-like_fold"/>
</dbReference>
<gene>
    <name evidence="1" type="ORF">S06H3_20050</name>
</gene>
<dbReference type="EMBL" id="BARV01010341">
    <property type="protein sequence ID" value="GAI11049.1"/>
    <property type="molecule type" value="Genomic_DNA"/>
</dbReference>
<feature type="non-terminal residue" evidence="1">
    <location>
        <position position="282"/>
    </location>
</feature>
<organism evidence="1">
    <name type="scientific">marine sediment metagenome</name>
    <dbReference type="NCBI Taxonomy" id="412755"/>
    <lineage>
        <taxon>unclassified sequences</taxon>
        <taxon>metagenomes</taxon>
        <taxon>ecological metagenomes</taxon>
    </lineage>
</organism>
<sequence length="282" mass="30220">IEDEVTIYEKLKSGYDVDEDGEFRARVRVPTELTDGDEDEDVHRGTYYVYVTMKGSDDIKAVDEFTVIHAEITLDPEEGVVGTEVEITGIDFANREDITIEYDDVEEDIESGEDETGSDGGFECFILIPESTAGEHTITVTDAEESEAEATFTVEPEIAVSPDEGEADDMVEVTGTGFGGDVEVDITLNGTLNGVGGVTVDTDEYGSFAAHLEVPDVAEGSYDIEADDGANDAKVNFTVYIAIEASISPVTSQDSPGHVGMNITISGLSFEANSTITITYAT</sequence>
<proteinExistence type="predicted"/>
<dbReference type="Gene3D" id="2.60.40.10">
    <property type="entry name" value="Immunoglobulins"/>
    <property type="match status" value="2"/>
</dbReference>
<evidence type="ECO:0008006" key="2">
    <source>
        <dbReference type="Google" id="ProtNLM"/>
    </source>
</evidence>